<dbReference type="InterPro" id="IPR001387">
    <property type="entry name" value="Cro/C1-type_HTH"/>
</dbReference>
<accession>A0A857MF43</accession>
<evidence type="ECO:0000256" key="1">
    <source>
        <dbReference type="ARBA" id="ARBA00023125"/>
    </source>
</evidence>
<dbReference type="AlphaFoldDB" id="A0A857MF43"/>
<keyword evidence="1" id="KW-0238">DNA-binding</keyword>
<dbReference type="Pfam" id="PF07883">
    <property type="entry name" value="Cupin_2"/>
    <property type="match status" value="1"/>
</dbReference>
<dbReference type="SUPFAM" id="SSF51182">
    <property type="entry name" value="RmlC-like cupins"/>
    <property type="match status" value="1"/>
</dbReference>
<dbReference type="InterPro" id="IPR014710">
    <property type="entry name" value="RmlC-like_jellyroll"/>
</dbReference>
<dbReference type="CDD" id="cd00093">
    <property type="entry name" value="HTH_XRE"/>
    <property type="match status" value="1"/>
</dbReference>
<dbReference type="InterPro" id="IPR010982">
    <property type="entry name" value="Lambda_DNA-bd_dom_sf"/>
</dbReference>
<dbReference type="PROSITE" id="PS50943">
    <property type="entry name" value="HTH_CROC1"/>
    <property type="match status" value="1"/>
</dbReference>
<evidence type="ECO:0000313" key="2">
    <source>
        <dbReference type="EMBL" id="QHN41124.1"/>
    </source>
</evidence>
<dbReference type="SUPFAM" id="SSF47413">
    <property type="entry name" value="lambda repressor-like DNA-binding domains"/>
    <property type="match status" value="1"/>
</dbReference>
<dbReference type="InterPro" id="IPR013096">
    <property type="entry name" value="Cupin_2"/>
</dbReference>
<dbReference type="Gene3D" id="2.60.120.10">
    <property type="entry name" value="Jelly Rolls"/>
    <property type="match status" value="1"/>
</dbReference>
<dbReference type="Pfam" id="PF01381">
    <property type="entry name" value="HTH_3"/>
    <property type="match status" value="1"/>
</dbReference>
<dbReference type="Gene3D" id="1.10.260.40">
    <property type="entry name" value="lambda repressor-like DNA-binding domains"/>
    <property type="match status" value="1"/>
</dbReference>
<dbReference type="InterPro" id="IPR011051">
    <property type="entry name" value="RmlC_Cupin_sf"/>
</dbReference>
<sequence>MSDDTRASKDDAATEGDPTAELLRAHIRHIGGRVRELRRDRLTLVQLAAASGVSIGLLSRLENGSGNPSFGTLSAIARALGVDVSALFRTSRADRVKDVNGSRLTIRREGDISSATVELLVPGLDSRIAGVLLTLPPGYDVGTLSVAAPGRQYEFVLSGHVEYRIDHEVHQLAEGDFIRFDAGRPHLRRNMSAESAVTILCGAGTARFDTYFPAG</sequence>
<organism evidence="2">
    <name type="scientific">Gordonia amarae</name>
    <dbReference type="NCBI Taxonomy" id="36821"/>
    <lineage>
        <taxon>Bacteria</taxon>
        <taxon>Bacillati</taxon>
        <taxon>Actinomycetota</taxon>
        <taxon>Actinomycetes</taxon>
        <taxon>Mycobacteriales</taxon>
        <taxon>Gordoniaceae</taxon>
        <taxon>Gordonia</taxon>
    </lineage>
</organism>
<dbReference type="SMART" id="SM00530">
    <property type="entry name" value="HTH_XRE"/>
    <property type="match status" value="1"/>
</dbReference>
<name>A0A857MF43_9ACTN</name>
<dbReference type="GO" id="GO:0005829">
    <property type="term" value="C:cytosol"/>
    <property type="evidence" value="ECO:0007669"/>
    <property type="project" value="TreeGrafter"/>
</dbReference>
<dbReference type="PANTHER" id="PTHR46797:SF1">
    <property type="entry name" value="METHYLPHOSPHONATE SYNTHASE"/>
    <property type="match status" value="1"/>
</dbReference>
<dbReference type="RefSeq" id="WP_005184552.1">
    <property type="nucleotide sequence ID" value="NZ_CP045804.1"/>
</dbReference>
<proteinExistence type="predicted"/>
<dbReference type="InterPro" id="IPR050807">
    <property type="entry name" value="TransReg_Diox_bact_type"/>
</dbReference>
<protein>
    <submittedName>
        <fullName evidence="2">Helix-turn-helix domain-containing protein</fullName>
    </submittedName>
</protein>
<dbReference type="GO" id="GO:0003677">
    <property type="term" value="F:DNA binding"/>
    <property type="evidence" value="ECO:0007669"/>
    <property type="project" value="UniProtKB-KW"/>
</dbReference>
<dbReference type="PANTHER" id="PTHR46797">
    <property type="entry name" value="HTH-TYPE TRANSCRIPTIONAL REGULATOR"/>
    <property type="match status" value="1"/>
</dbReference>
<gene>
    <name evidence="2" type="ORF">GII30_19895</name>
</gene>
<dbReference type="CDD" id="cd02209">
    <property type="entry name" value="cupin_XRE_C"/>
    <property type="match status" value="1"/>
</dbReference>
<reference evidence="2" key="1">
    <citation type="journal article" date="2021" name="Nat. Microbiol.">
        <title>Cocultivation of an ultrasmall environmental parasitic bacterium with lytic ability against bacteria associated with wastewater foams.</title>
        <authorList>
            <person name="Batinovic S."/>
            <person name="Rose J.J.A."/>
            <person name="Ratcliffe J."/>
            <person name="Seviour R.J."/>
            <person name="Petrovski S."/>
        </authorList>
    </citation>
    <scope>NUCLEOTIDE SEQUENCE</scope>
    <source>
        <strain evidence="2">CON44</strain>
    </source>
</reference>
<dbReference type="GO" id="GO:0003700">
    <property type="term" value="F:DNA-binding transcription factor activity"/>
    <property type="evidence" value="ECO:0007669"/>
    <property type="project" value="TreeGrafter"/>
</dbReference>
<dbReference type="EMBL" id="CP045810">
    <property type="protein sequence ID" value="QHN41124.1"/>
    <property type="molecule type" value="Genomic_DNA"/>
</dbReference>